<sequence length="97" mass="10638">MSLPEVLLDEFDIKTGNVRAGEVRAWVAQEALDSVRVEGQMRRTRGVRERQQALDGAVGAAAKSVREDRFEDAPDGASHRRPAAVALAVGEVTWHMI</sequence>
<dbReference type="EMBL" id="JAWDJW010006411">
    <property type="protein sequence ID" value="KAK3064858.1"/>
    <property type="molecule type" value="Genomic_DNA"/>
</dbReference>
<name>A0ACC3DBV4_9PEZI</name>
<dbReference type="Proteomes" id="UP001186974">
    <property type="component" value="Unassembled WGS sequence"/>
</dbReference>
<protein>
    <submittedName>
        <fullName evidence="1">Uncharacterized protein</fullName>
    </submittedName>
</protein>
<evidence type="ECO:0000313" key="1">
    <source>
        <dbReference type="EMBL" id="KAK3064858.1"/>
    </source>
</evidence>
<gene>
    <name evidence="1" type="ORF">LTS18_003284</name>
</gene>
<proteinExistence type="predicted"/>
<comment type="caution">
    <text evidence="1">The sequence shown here is derived from an EMBL/GenBank/DDBJ whole genome shotgun (WGS) entry which is preliminary data.</text>
</comment>
<accession>A0ACC3DBV4</accession>
<keyword evidence="2" id="KW-1185">Reference proteome</keyword>
<reference evidence="1" key="1">
    <citation type="submission" date="2024-09" db="EMBL/GenBank/DDBJ databases">
        <title>Black Yeasts Isolated from many extreme environments.</title>
        <authorList>
            <person name="Coleine C."/>
            <person name="Stajich J.E."/>
            <person name="Selbmann L."/>
        </authorList>
    </citation>
    <scope>NUCLEOTIDE SEQUENCE</scope>
    <source>
        <strain evidence="1">CCFEE 5737</strain>
    </source>
</reference>
<evidence type="ECO:0000313" key="2">
    <source>
        <dbReference type="Proteomes" id="UP001186974"/>
    </source>
</evidence>
<organism evidence="1 2">
    <name type="scientific">Coniosporium uncinatum</name>
    <dbReference type="NCBI Taxonomy" id="93489"/>
    <lineage>
        <taxon>Eukaryota</taxon>
        <taxon>Fungi</taxon>
        <taxon>Dikarya</taxon>
        <taxon>Ascomycota</taxon>
        <taxon>Pezizomycotina</taxon>
        <taxon>Dothideomycetes</taxon>
        <taxon>Dothideomycetes incertae sedis</taxon>
        <taxon>Coniosporium</taxon>
    </lineage>
</organism>